<name>A0A2P5FUD3_TREOI</name>
<keyword evidence="2" id="KW-1185">Reference proteome</keyword>
<dbReference type="OrthoDB" id="10450877at2759"/>
<feature type="non-terminal residue" evidence="1">
    <location>
        <position position="88"/>
    </location>
</feature>
<reference evidence="2" key="1">
    <citation type="submission" date="2016-06" db="EMBL/GenBank/DDBJ databases">
        <title>Parallel loss of symbiosis genes in relatives of nitrogen-fixing non-legume Parasponia.</title>
        <authorList>
            <person name="Van Velzen R."/>
            <person name="Holmer R."/>
            <person name="Bu F."/>
            <person name="Rutten L."/>
            <person name="Van Zeijl A."/>
            <person name="Liu W."/>
            <person name="Santuari L."/>
            <person name="Cao Q."/>
            <person name="Sharma T."/>
            <person name="Shen D."/>
            <person name="Roswanjaya Y."/>
            <person name="Wardhani T."/>
            <person name="Kalhor M.S."/>
            <person name="Jansen J."/>
            <person name="Van den Hoogen J."/>
            <person name="Gungor B."/>
            <person name="Hartog M."/>
            <person name="Hontelez J."/>
            <person name="Verver J."/>
            <person name="Yang W.-C."/>
            <person name="Schijlen E."/>
            <person name="Repin R."/>
            <person name="Schilthuizen M."/>
            <person name="Schranz E."/>
            <person name="Heidstra R."/>
            <person name="Miyata K."/>
            <person name="Fedorova E."/>
            <person name="Kohlen W."/>
            <person name="Bisseling T."/>
            <person name="Smit S."/>
            <person name="Geurts R."/>
        </authorList>
    </citation>
    <scope>NUCLEOTIDE SEQUENCE [LARGE SCALE GENOMIC DNA]</scope>
    <source>
        <strain evidence="2">cv. RG33-2</strain>
    </source>
</reference>
<dbReference type="AlphaFoldDB" id="A0A2P5FUD3"/>
<evidence type="ECO:0000313" key="2">
    <source>
        <dbReference type="Proteomes" id="UP000237000"/>
    </source>
</evidence>
<dbReference type="Proteomes" id="UP000237000">
    <property type="component" value="Unassembled WGS sequence"/>
</dbReference>
<comment type="caution">
    <text evidence="1">The sequence shown here is derived from an EMBL/GenBank/DDBJ whole genome shotgun (WGS) entry which is preliminary data.</text>
</comment>
<gene>
    <name evidence="1" type="ORF">TorRG33x02_026740</name>
</gene>
<feature type="non-terminal residue" evidence="1">
    <location>
        <position position="1"/>
    </location>
</feature>
<proteinExistence type="predicted"/>
<dbReference type="EMBL" id="JXTC01000008">
    <property type="protein sequence ID" value="POO01367.1"/>
    <property type="molecule type" value="Genomic_DNA"/>
</dbReference>
<sequence length="88" mass="10092">ENNTVGYGVSPIELSKFHDDLAITATLEVLPYGGWFHMVEELAHIKDEEGLQALLKEYKNCFTHLTNYPIKTMDIIRGESEEASRYFI</sequence>
<dbReference type="InParanoid" id="A0A2P5FUD3"/>
<organism evidence="1 2">
    <name type="scientific">Trema orientale</name>
    <name type="common">Charcoal tree</name>
    <name type="synonym">Celtis orientalis</name>
    <dbReference type="NCBI Taxonomy" id="63057"/>
    <lineage>
        <taxon>Eukaryota</taxon>
        <taxon>Viridiplantae</taxon>
        <taxon>Streptophyta</taxon>
        <taxon>Embryophyta</taxon>
        <taxon>Tracheophyta</taxon>
        <taxon>Spermatophyta</taxon>
        <taxon>Magnoliopsida</taxon>
        <taxon>eudicotyledons</taxon>
        <taxon>Gunneridae</taxon>
        <taxon>Pentapetalae</taxon>
        <taxon>rosids</taxon>
        <taxon>fabids</taxon>
        <taxon>Rosales</taxon>
        <taxon>Cannabaceae</taxon>
        <taxon>Trema</taxon>
    </lineage>
</organism>
<accession>A0A2P5FUD3</accession>
<protein>
    <submittedName>
        <fullName evidence="1">Uncharacterized protein</fullName>
    </submittedName>
</protein>
<evidence type="ECO:0000313" key="1">
    <source>
        <dbReference type="EMBL" id="POO01367.1"/>
    </source>
</evidence>